<protein>
    <submittedName>
        <fullName evidence="1">Uncharacterized protein</fullName>
    </submittedName>
</protein>
<gene>
    <name evidence="1" type="ORF">E3N88_30391</name>
</gene>
<evidence type="ECO:0000313" key="1">
    <source>
        <dbReference type="EMBL" id="KAD3641167.1"/>
    </source>
</evidence>
<evidence type="ECO:0000313" key="2">
    <source>
        <dbReference type="Proteomes" id="UP000326396"/>
    </source>
</evidence>
<comment type="caution">
    <text evidence="1">The sequence shown here is derived from an EMBL/GenBank/DDBJ whole genome shotgun (WGS) entry which is preliminary data.</text>
</comment>
<dbReference type="Proteomes" id="UP000326396">
    <property type="component" value="Linkage Group LG5"/>
</dbReference>
<sequence>MLNCVMKFTQGDEPLYSLLGVQDLTLFKGYQYKSVGTELGKSEHSTWRNFDDLNEQFSYWSKLDLFKNQDAAAAALLNTRDLSWLGTRRRKMKNTF</sequence>
<organism evidence="1 2">
    <name type="scientific">Mikania micrantha</name>
    <name type="common">bitter vine</name>
    <dbReference type="NCBI Taxonomy" id="192012"/>
    <lineage>
        <taxon>Eukaryota</taxon>
        <taxon>Viridiplantae</taxon>
        <taxon>Streptophyta</taxon>
        <taxon>Embryophyta</taxon>
        <taxon>Tracheophyta</taxon>
        <taxon>Spermatophyta</taxon>
        <taxon>Magnoliopsida</taxon>
        <taxon>eudicotyledons</taxon>
        <taxon>Gunneridae</taxon>
        <taxon>Pentapetalae</taxon>
        <taxon>asterids</taxon>
        <taxon>campanulids</taxon>
        <taxon>Asterales</taxon>
        <taxon>Asteraceae</taxon>
        <taxon>Asteroideae</taxon>
        <taxon>Heliantheae alliance</taxon>
        <taxon>Eupatorieae</taxon>
        <taxon>Mikania</taxon>
    </lineage>
</organism>
<dbReference type="AlphaFoldDB" id="A0A5N6MNN8"/>
<reference evidence="1 2" key="1">
    <citation type="submission" date="2019-05" db="EMBL/GenBank/DDBJ databases">
        <title>Mikania micrantha, genome provides insights into the molecular mechanism of rapid growth.</title>
        <authorList>
            <person name="Liu B."/>
        </authorList>
    </citation>
    <scope>NUCLEOTIDE SEQUENCE [LARGE SCALE GENOMIC DNA]</scope>
    <source>
        <strain evidence="1">NLD-2019</strain>
        <tissue evidence="1">Leaf</tissue>
    </source>
</reference>
<name>A0A5N6MNN8_9ASTR</name>
<keyword evidence="2" id="KW-1185">Reference proteome</keyword>
<dbReference type="OrthoDB" id="1880850at2759"/>
<proteinExistence type="predicted"/>
<accession>A0A5N6MNN8</accession>
<dbReference type="EMBL" id="SZYD01000015">
    <property type="protein sequence ID" value="KAD3641167.1"/>
    <property type="molecule type" value="Genomic_DNA"/>
</dbReference>